<evidence type="ECO:0000256" key="1">
    <source>
        <dbReference type="ARBA" id="ARBA00009342"/>
    </source>
</evidence>
<proteinExistence type="inferred from homology"/>
<sequence>MKANIDTVIVGSRVVLVPYRPEHVPKYHEWMLDEELRALTASEPLSLKEEYEMQEKWQLDEDKLTFIILSRQSSEGTTELPETPGALSPEDERLVALPMVGDVNIFLHGTPPASNESPSYPDDDDEFHAEIEIMIAEPSFRRKGLAIEALQLMLGYATGNPEAFSLSGRSSPIQYSPLNILPSSLITKISDTNTPSIKLFERLGFQITKQVEVFQEVEMKFTRK</sequence>
<reference evidence="5 6" key="1">
    <citation type="journal article" date="2018" name="Evol. Lett.">
        <title>Horizontal gene cluster transfer increased hallucinogenic mushroom diversity.</title>
        <authorList>
            <person name="Reynolds H.T."/>
            <person name="Vijayakumar V."/>
            <person name="Gluck-Thaler E."/>
            <person name="Korotkin H.B."/>
            <person name="Matheny P.B."/>
            <person name="Slot J.C."/>
        </authorList>
    </citation>
    <scope>NUCLEOTIDE SEQUENCE [LARGE SCALE GENOMIC DNA]</scope>
    <source>
        <strain evidence="5 6">2631</strain>
    </source>
</reference>
<feature type="domain" description="N-acetyltransferase" evidence="4">
    <location>
        <begin position="34"/>
        <end position="224"/>
    </location>
</feature>
<dbReference type="GO" id="GO:0008080">
    <property type="term" value="F:N-acetyltransferase activity"/>
    <property type="evidence" value="ECO:0007669"/>
    <property type="project" value="InterPro"/>
</dbReference>
<gene>
    <name evidence="5" type="ORF">CVT25_005020</name>
</gene>
<comment type="similarity">
    <text evidence="1">Belongs to the acetyltransferase family. GNAT subfamily.</text>
</comment>
<dbReference type="InterPro" id="IPR000182">
    <property type="entry name" value="GNAT_dom"/>
</dbReference>
<organism evidence="5 6">
    <name type="scientific">Psilocybe cyanescens</name>
    <dbReference type="NCBI Taxonomy" id="93625"/>
    <lineage>
        <taxon>Eukaryota</taxon>
        <taxon>Fungi</taxon>
        <taxon>Dikarya</taxon>
        <taxon>Basidiomycota</taxon>
        <taxon>Agaricomycotina</taxon>
        <taxon>Agaricomycetes</taxon>
        <taxon>Agaricomycetidae</taxon>
        <taxon>Agaricales</taxon>
        <taxon>Agaricineae</taxon>
        <taxon>Strophariaceae</taxon>
        <taxon>Psilocybe</taxon>
    </lineage>
</organism>
<dbReference type="SUPFAM" id="SSF55729">
    <property type="entry name" value="Acyl-CoA N-acyltransferases (Nat)"/>
    <property type="match status" value="1"/>
</dbReference>
<keyword evidence="6" id="KW-1185">Reference proteome</keyword>
<dbReference type="InParanoid" id="A0A409XIY0"/>
<protein>
    <recommendedName>
        <fullName evidence="4">N-acetyltransferase domain-containing protein</fullName>
    </recommendedName>
</protein>
<keyword evidence="2" id="KW-0808">Transferase</keyword>
<dbReference type="PROSITE" id="PS51186">
    <property type="entry name" value="GNAT"/>
    <property type="match status" value="1"/>
</dbReference>
<dbReference type="Gene3D" id="3.40.630.30">
    <property type="match status" value="1"/>
</dbReference>
<comment type="caution">
    <text evidence="5">The sequence shown here is derived from an EMBL/GenBank/DDBJ whole genome shotgun (WGS) entry which is preliminary data.</text>
</comment>
<evidence type="ECO:0000313" key="6">
    <source>
        <dbReference type="Proteomes" id="UP000283269"/>
    </source>
</evidence>
<evidence type="ECO:0000256" key="2">
    <source>
        <dbReference type="ARBA" id="ARBA00022679"/>
    </source>
</evidence>
<dbReference type="AlphaFoldDB" id="A0A409XIY0"/>
<accession>A0A409XIY0</accession>
<name>A0A409XIY0_PSICY</name>
<evidence type="ECO:0000259" key="4">
    <source>
        <dbReference type="PROSITE" id="PS51186"/>
    </source>
</evidence>
<evidence type="ECO:0000256" key="3">
    <source>
        <dbReference type="ARBA" id="ARBA00023315"/>
    </source>
</evidence>
<dbReference type="InterPro" id="IPR039135">
    <property type="entry name" value="NAT9-like"/>
</dbReference>
<dbReference type="OrthoDB" id="5043642at2759"/>
<dbReference type="InterPro" id="IPR016181">
    <property type="entry name" value="Acyl_CoA_acyltransferase"/>
</dbReference>
<keyword evidence="3" id="KW-0012">Acyltransferase</keyword>
<evidence type="ECO:0000313" key="5">
    <source>
        <dbReference type="EMBL" id="PPQ90712.1"/>
    </source>
</evidence>
<dbReference type="EMBL" id="NHYD01001552">
    <property type="protein sequence ID" value="PPQ90712.1"/>
    <property type="molecule type" value="Genomic_DNA"/>
</dbReference>
<dbReference type="PANTHER" id="PTHR13256:SF16">
    <property type="entry name" value="ALPHA_BETA-TUBULIN-N-ACETYLTRANSFERASE 9"/>
    <property type="match status" value="1"/>
</dbReference>
<dbReference type="PANTHER" id="PTHR13256">
    <property type="entry name" value="N-ACETYLTRANSFERASE 9"/>
    <property type="match status" value="1"/>
</dbReference>
<dbReference type="Pfam" id="PF13302">
    <property type="entry name" value="Acetyltransf_3"/>
    <property type="match status" value="1"/>
</dbReference>
<dbReference type="FunCoup" id="A0A409XIY0">
    <property type="interactions" value="208"/>
</dbReference>
<dbReference type="Proteomes" id="UP000283269">
    <property type="component" value="Unassembled WGS sequence"/>
</dbReference>
<dbReference type="STRING" id="93625.A0A409XIY0"/>